<evidence type="ECO:0000313" key="3">
    <source>
        <dbReference type="EMBL" id="PJG85730.1"/>
    </source>
</evidence>
<dbReference type="Pfam" id="PF03401">
    <property type="entry name" value="TctC"/>
    <property type="match status" value="1"/>
</dbReference>
<dbReference type="Gene3D" id="3.40.190.10">
    <property type="entry name" value="Periplasmic binding protein-like II"/>
    <property type="match status" value="1"/>
</dbReference>
<comment type="similarity">
    <text evidence="1">Belongs to the UPF0065 (bug) family.</text>
</comment>
<evidence type="ECO:0000256" key="2">
    <source>
        <dbReference type="SAM" id="SignalP"/>
    </source>
</evidence>
<keyword evidence="2" id="KW-0732">Signal</keyword>
<reference evidence="3 4" key="1">
    <citation type="submission" date="2017-11" db="EMBL/GenBank/DDBJ databases">
        <title>Reclassification of Bisgaard taxon 7 as Conservatibacter flavescens gen. nov., sp. nov.</title>
        <authorList>
            <person name="Christensen H."/>
        </authorList>
    </citation>
    <scope>NUCLEOTIDE SEQUENCE [LARGE SCALE GENOMIC DNA]</scope>
    <source>
        <strain evidence="3 4">7_4</strain>
    </source>
</reference>
<gene>
    <name evidence="3" type="ORF">CVP05_04090</name>
</gene>
<accession>A0A2M8S3M2</accession>
<proteinExistence type="inferred from homology"/>
<dbReference type="InterPro" id="IPR005064">
    <property type="entry name" value="BUG"/>
</dbReference>
<dbReference type="PANTHER" id="PTHR42928">
    <property type="entry name" value="TRICARBOXYLATE-BINDING PROTEIN"/>
    <property type="match status" value="1"/>
</dbReference>
<dbReference type="EMBL" id="PHHA01000006">
    <property type="protein sequence ID" value="PJG85730.1"/>
    <property type="molecule type" value="Genomic_DNA"/>
</dbReference>
<dbReference type="PIRSF" id="PIRSF017082">
    <property type="entry name" value="YflP"/>
    <property type="match status" value="1"/>
</dbReference>
<name>A0A2M8S3M2_9PAST</name>
<comment type="caution">
    <text evidence="3">The sequence shown here is derived from an EMBL/GenBank/DDBJ whole genome shotgun (WGS) entry which is preliminary data.</text>
</comment>
<dbReference type="OrthoDB" id="5171643at2"/>
<sequence length="316" mass="33681">MKKRISKTLLISTIFASSVVMAAYPEKPITLIVPWGAGGNTDTIARLVAKGLQEELGTNVNVVNRTGGSGVVGHNAIKVAKPDGYTLGVLTAEIALMRHQKMADLGYQDYTPIVRLAVVNGGVQVAKNSSFNHINDLLQYAKDNPGKLKASGSGLNSIWHLNLLGILKSAGLPNDAIKFVPAQGASAALQELVSGGVDLITSSPGEAKSMTDAGMVKHLAITSEVNDPLYPDVPVYQEVTPYKWALYGWNVLSAPKGLPQDVQETLVNAMKKVYAKGELQTFANKQGFGVGELYGQPLEQFMASEEAKFGELLSSQ</sequence>
<dbReference type="RefSeq" id="WP_100288310.1">
    <property type="nucleotide sequence ID" value="NZ_PHHA01000006.1"/>
</dbReference>
<dbReference type="SUPFAM" id="SSF53850">
    <property type="entry name" value="Periplasmic binding protein-like II"/>
    <property type="match status" value="1"/>
</dbReference>
<organism evidence="3 4">
    <name type="scientific">Conservatibacter flavescens</name>
    <dbReference type="NCBI Taxonomy" id="28161"/>
    <lineage>
        <taxon>Bacteria</taxon>
        <taxon>Pseudomonadati</taxon>
        <taxon>Pseudomonadota</taxon>
        <taxon>Gammaproteobacteria</taxon>
        <taxon>Pasteurellales</taxon>
        <taxon>Pasteurellaceae</taxon>
        <taxon>Conservatibacter</taxon>
    </lineage>
</organism>
<dbReference type="Proteomes" id="UP000229329">
    <property type="component" value="Unassembled WGS sequence"/>
</dbReference>
<protein>
    <submittedName>
        <fullName evidence="3">Tripartite tricarboxylate transporter substrate-binding protein</fullName>
    </submittedName>
</protein>
<dbReference type="AlphaFoldDB" id="A0A2M8S3M2"/>
<feature type="chain" id="PRO_5014682962" evidence="2">
    <location>
        <begin position="23"/>
        <end position="316"/>
    </location>
</feature>
<keyword evidence="4" id="KW-1185">Reference proteome</keyword>
<dbReference type="CDD" id="cd07012">
    <property type="entry name" value="PBP2_Bug_TTT"/>
    <property type="match status" value="1"/>
</dbReference>
<dbReference type="Gene3D" id="3.40.190.150">
    <property type="entry name" value="Bordetella uptake gene, domain 1"/>
    <property type="match status" value="1"/>
</dbReference>
<dbReference type="InterPro" id="IPR042100">
    <property type="entry name" value="Bug_dom1"/>
</dbReference>
<feature type="signal peptide" evidence="2">
    <location>
        <begin position="1"/>
        <end position="22"/>
    </location>
</feature>
<evidence type="ECO:0000313" key="4">
    <source>
        <dbReference type="Proteomes" id="UP000229329"/>
    </source>
</evidence>
<evidence type="ECO:0000256" key="1">
    <source>
        <dbReference type="ARBA" id="ARBA00006987"/>
    </source>
</evidence>
<dbReference type="PANTHER" id="PTHR42928:SF5">
    <property type="entry name" value="BLR1237 PROTEIN"/>
    <property type="match status" value="1"/>
</dbReference>